<reference evidence="11" key="1">
    <citation type="submission" date="2013-12" db="EMBL/GenBank/DDBJ databases">
        <title>Multiple evolution of protostomy from a deuterostomic bilaterian ancestor.</title>
        <authorList>
            <person name="Martin-Duran J.M."/>
            <person name="Passamaneck Y.J."/>
            <person name="Martindale M.Q."/>
            <person name="Hejnol A."/>
        </authorList>
    </citation>
    <scope>NUCLEOTIDE SEQUENCE</scope>
</reference>
<dbReference type="InterPro" id="IPR017970">
    <property type="entry name" value="Homeobox_CS"/>
</dbReference>
<dbReference type="GO" id="GO:0005634">
    <property type="term" value="C:nucleus"/>
    <property type="evidence" value="ECO:0007669"/>
    <property type="project" value="UniProtKB-SubCell"/>
</dbReference>
<dbReference type="SMART" id="SM00389">
    <property type="entry name" value="HOX"/>
    <property type="match status" value="1"/>
</dbReference>
<feature type="region of interest" description="Disordered" evidence="9">
    <location>
        <begin position="283"/>
        <end position="307"/>
    </location>
</feature>
<dbReference type="PANTHER" id="PTHR24332">
    <property type="entry name" value="HOMEOBOX PROTEIN CDX"/>
    <property type="match status" value="1"/>
</dbReference>
<dbReference type="InterPro" id="IPR009057">
    <property type="entry name" value="Homeodomain-like_sf"/>
</dbReference>
<dbReference type="CDD" id="cd00086">
    <property type="entry name" value="homeodomain"/>
    <property type="match status" value="1"/>
</dbReference>
<sequence length="370" mass="42263">MVYSDDFSMYPQQGISPIDDMYSNYNSYQASGMANVCRQQQQQRRNNSTYHYHGQLPAQKSWPAFGMESGKIGDWNEKNWSYETSVSAPSCTHFSANNVNSNYVAAYTNMPTNSNIVTQQPYDYYNNFSSSPSMSPESFGNVSPVHEQEQCQRQGLSKAPFDWLRKHDYSSLPASGKTRTKDKYRVVYTDHQRLELEKEFCYSKYITIKRKAELANNLVLSERQVKIWFQNRRAKERKQKKKQTTQSSDDRQTSTSPFDTTIMTGATIEHKPSCMPLLENIPPMMTTSAPSTTNHSPNQSPSFSVSSFTSDSHAYQAVSPANQLYTSESNNVLVNVKMESHHSPRGLPFSTDSMQNTHFAFQPITMEHYS</sequence>
<keyword evidence="5 7" id="KW-0371">Homeobox</keyword>
<keyword evidence="4 7" id="KW-0238">DNA-binding</keyword>
<dbReference type="FunFam" id="1.10.10.60:FF:000574">
    <property type="entry name" value="Homeobox protein CHOX-CAD2"/>
    <property type="match status" value="1"/>
</dbReference>
<dbReference type="GO" id="GO:0000977">
    <property type="term" value="F:RNA polymerase II transcription regulatory region sequence-specific DNA binding"/>
    <property type="evidence" value="ECO:0007669"/>
    <property type="project" value="TreeGrafter"/>
</dbReference>
<evidence type="ECO:0000259" key="10">
    <source>
        <dbReference type="PROSITE" id="PS50071"/>
    </source>
</evidence>
<dbReference type="GO" id="GO:0009948">
    <property type="term" value="P:anterior/posterior axis specification"/>
    <property type="evidence" value="ECO:0007669"/>
    <property type="project" value="TreeGrafter"/>
</dbReference>
<evidence type="ECO:0000313" key="11">
    <source>
        <dbReference type="EMBL" id="AHY88468.1"/>
    </source>
</evidence>
<name>A0A0F6N1M7_TERTR</name>
<evidence type="ECO:0000256" key="5">
    <source>
        <dbReference type="ARBA" id="ARBA00023155"/>
    </source>
</evidence>
<dbReference type="InterPro" id="IPR001356">
    <property type="entry name" value="HD"/>
</dbReference>
<dbReference type="SUPFAM" id="SSF46689">
    <property type="entry name" value="Homeodomain-like"/>
    <property type="match status" value="1"/>
</dbReference>
<dbReference type="PRINTS" id="PR00024">
    <property type="entry name" value="HOMEOBOX"/>
</dbReference>
<evidence type="ECO:0000256" key="2">
    <source>
        <dbReference type="ARBA" id="ARBA00010341"/>
    </source>
</evidence>
<dbReference type="AlphaFoldDB" id="A0A0F6N1M7"/>
<dbReference type="InterPro" id="IPR047152">
    <property type="entry name" value="Caudal_homeobox"/>
</dbReference>
<keyword evidence="3" id="KW-0217">Developmental protein</keyword>
<comment type="subcellular location">
    <subcellularLocation>
        <location evidence="1 7 8">Nucleus</location>
    </subcellularLocation>
</comment>
<evidence type="ECO:0000256" key="3">
    <source>
        <dbReference type="ARBA" id="ARBA00022473"/>
    </source>
</evidence>
<proteinExistence type="evidence at transcript level"/>
<keyword evidence="6 7" id="KW-0539">Nucleus</keyword>
<dbReference type="Pfam" id="PF00046">
    <property type="entry name" value="Homeodomain"/>
    <property type="match status" value="1"/>
</dbReference>
<gene>
    <name evidence="11" type="primary">cdx</name>
</gene>
<evidence type="ECO:0000256" key="8">
    <source>
        <dbReference type="RuleBase" id="RU000682"/>
    </source>
</evidence>
<feature type="DNA-binding region" description="Homeobox" evidence="7">
    <location>
        <begin position="181"/>
        <end position="240"/>
    </location>
</feature>
<dbReference type="InterPro" id="IPR020479">
    <property type="entry name" value="HD_metazoa"/>
</dbReference>
<feature type="region of interest" description="Disordered" evidence="9">
    <location>
        <begin position="233"/>
        <end position="261"/>
    </location>
</feature>
<evidence type="ECO:0000256" key="7">
    <source>
        <dbReference type="PROSITE-ProRule" id="PRU00108"/>
    </source>
</evidence>
<evidence type="ECO:0000256" key="1">
    <source>
        <dbReference type="ARBA" id="ARBA00004123"/>
    </source>
</evidence>
<dbReference type="GO" id="GO:0009887">
    <property type="term" value="P:animal organ morphogenesis"/>
    <property type="evidence" value="ECO:0007669"/>
    <property type="project" value="TreeGrafter"/>
</dbReference>
<feature type="domain" description="Homeobox" evidence="10">
    <location>
        <begin position="179"/>
        <end position="239"/>
    </location>
</feature>
<comment type="similarity">
    <text evidence="2">Belongs to the Caudal homeobox family.</text>
</comment>
<dbReference type="PROSITE" id="PS00027">
    <property type="entry name" value="HOMEOBOX_1"/>
    <property type="match status" value="1"/>
</dbReference>
<evidence type="ECO:0000256" key="9">
    <source>
        <dbReference type="SAM" id="MobiDB-lite"/>
    </source>
</evidence>
<dbReference type="PANTHER" id="PTHR24332:SF9">
    <property type="entry name" value="HOMEOTIC PROTEIN CAUDAL"/>
    <property type="match status" value="1"/>
</dbReference>
<dbReference type="PROSITE" id="PS50071">
    <property type="entry name" value="HOMEOBOX_2"/>
    <property type="match status" value="1"/>
</dbReference>
<accession>A0A0F6N1M7</accession>
<protein>
    <submittedName>
        <fullName evidence="11">Cdx</fullName>
    </submittedName>
</protein>
<organism evidence="11">
    <name type="scientific">Terebratalia transversa</name>
    <name type="common">Transverse lampshell</name>
    <dbReference type="NCBI Taxonomy" id="34513"/>
    <lineage>
        <taxon>Eukaryota</taxon>
        <taxon>Metazoa</taxon>
        <taxon>Spiralia</taxon>
        <taxon>Lophotrochozoa</taxon>
        <taxon>Brachiopoda</taxon>
        <taxon>Rhynchonelliformea</taxon>
        <taxon>Rhynchonellata</taxon>
        <taxon>Terebratellidina</taxon>
        <taxon>Laqueoidea</taxon>
        <taxon>Laqueidae</taxon>
        <taxon>Terebratalia</taxon>
    </lineage>
</organism>
<feature type="compositionally biased region" description="Basic residues" evidence="9">
    <location>
        <begin position="233"/>
        <end position="243"/>
    </location>
</feature>
<dbReference type="Gene3D" id="1.10.10.60">
    <property type="entry name" value="Homeodomain-like"/>
    <property type="match status" value="1"/>
</dbReference>
<dbReference type="EMBL" id="KF946079">
    <property type="protein sequence ID" value="AHY88468.1"/>
    <property type="molecule type" value="mRNA"/>
</dbReference>
<dbReference type="GO" id="GO:0000981">
    <property type="term" value="F:DNA-binding transcription factor activity, RNA polymerase II-specific"/>
    <property type="evidence" value="ECO:0007669"/>
    <property type="project" value="InterPro"/>
</dbReference>
<evidence type="ECO:0000256" key="6">
    <source>
        <dbReference type="ARBA" id="ARBA00023242"/>
    </source>
</evidence>
<evidence type="ECO:0000256" key="4">
    <source>
        <dbReference type="ARBA" id="ARBA00023125"/>
    </source>
</evidence>
<dbReference type="GO" id="GO:0030154">
    <property type="term" value="P:cell differentiation"/>
    <property type="evidence" value="ECO:0007669"/>
    <property type="project" value="TreeGrafter"/>
</dbReference>